<comment type="caution">
    <text evidence="2">The sequence shown here is derived from an EMBL/GenBank/DDBJ whole genome shotgun (WGS) entry which is preliminary data.</text>
</comment>
<organism evidence="2">
    <name type="scientific">Tanacetum cinerariifolium</name>
    <name type="common">Dalmatian daisy</name>
    <name type="synonym">Chrysanthemum cinerariifolium</name>
    <dbReference type="NCBI Taxonomy" id="118510"/>
    <lineage>
        <taxon>Eukaryota</taxon>
        <taxon>Viridiplantae</taxon>
        <taxon>Streptophyta</taxon>
        <taxon>Embryophyta</taxon>
        <taxon>Tracheophyta</taxon>
        <taxon>Spermatophyta</taxon>
        <taxon>Magnoliopsida</taxon>
        <taxon>eudicotyledons</taxon>
        <taxon>Gunneridae</taxon>
        <taxon>Pentapetalae</taxon>
        <taxon>asterids</taxon>
        <taxon>campanulids</taxon>
        <taxon>Asterales</taxon>
        <taxon>Asteraceae</taxon>
        <taxon>Asteroideae</taxon>
        <taxon>Anthemideae</taxon>
        <taxon>Anthemidinae</taxon>
        <taxon>Tanacetum</taxon>
    </lineage>
</organism>
<proteinExistence type="predicted"/>
<dbReference type="AlphaFoldDB" id="A0A699H3A7"/>
<keyword evidence="1" id="KW-0175">Coiled coil</keyword>
<sequence>MPHNKEFASPKQMTLGKDELNPLIVDSLLKTIWSSMHHVIAKHWLFQRKRLLCLSAKTTSSNEFSSTMAFVIICLATNQKFNFSSLKFQELMDLCTRLSNKVLDLESEVIDIKSSFTDKIEKLKGRVHKLEEKNMILKEKSFKYVKIDTAAPVEDKEESFQQGRMIAYMDEDVEVNLEEAQAKAYNLDLQHSEKVFSMQDIKEEKPAEVEEVLEVVTDAKLITEVVTTSEPTTTAAQVPKVSDPRRRRDVVIQDPEETATSVIMPIKLEAELNENINRNDVLEQVKRSERQNNAVMRYQVLKRKPLTEAQARKNMMIYLKNMAGFKMKFFKGNKRQGESIEQEIAKKQTMDEEAEELKRHMLIMANDDDESRWKSQGVEEPYKKDSMIVDMDEDVEVNLEEAQAKEYNLDLQHSEKVLSMQDIDEEEHDEVEEVLKVVTTAKLITKVVSTAEPTTTTAQVPKVSAPRRRGGMVIQDPEVTAASFIVHIESRWKSQVVLKLHYLLKNFNREDLKTLWNLVKERFETTEPKNFSDEFLLNVLKIMLEKPNIEANVWKDQKGRYGLKVEEDSEMSLELLRIVTHGIYGKRTWGGRDVIWKGSGGLQVYGSSCGRRVNITRLLAGNLVGALF</sequence>
<gene>
    <name evidence="2" type="ORF">Tci_298535</name>
</gene>
<evidence type="ECO:0000313" key="2">
    <source>
        <dbReference type="EMBL" id="GEX26560.1"/>
    </source>
</evidence>
<feature type="coiled-coil region" evidence="1">
    <location>
        <begin position="88"/>
        <end position="140"/>
    </location>
</feature>
<evidence type="ECO:0000256" key="1">
    <source>
        <dbReference type="SAM" id="Coils"/>
    </source>
</evidence>
<name>A0A699H3A7_TANCI</name>
<reference evidence="2" key="1">
    <citation type="journal article" date="2019" name="Sci. Rep.">
        <title>Draft genome of Tanacetum cinerariifolium, the natural source of mosquito coil.</title>
        <authorList>
            <person name="Yamashiro T."/>
            <person name="Shiraishi A."/>
            <person name="Satake H."/>
            <person name="Nakayama K."/>
        </authorList>
    </citation>
    <scope>NUCLEOTIDE SEQUENCE</scope>
</reference>
<accession>A0A699H3A7</accession>
<protein>
    <submittedName>
        <fullName evidence="2">Uncharacterized protein</fullName>
    </submittedName>
</protein>
<feature type="non-terminal residue" evidence="2">
    <location>
        <position position="628"/>
    </location>
</feature>
<dbReference type="EMBL" id="BKCJ010098420">
    <property type="protein sequence ID" value="GEX26560.1"/>
    <property type="molecule type" value="Genomic_DNA"/>
</dbReference>